<name>A0ACB6Q6R0_9PLEO</name>
<comment type="caution">
    <text evidence="1">The sequence shown here is derived from an EMBL/GenBank/DDBJ whole genome shotgun (WGS) entry which is preliminary data.</text>
</comment>
<sequence>MKLLLQLPSFYADSVGLLVASLDCTATPRSHVLLACVATLQQTLFTCNVKDQLNTGSQNVSIRGVKLLPSLDHDARTLHMMQLFVRTYLRPETRLGDARYEDVSCSRFVHN</sequence>
<keyword evidence="2" id="KW-1185">Reference proteome</keyword>
<accession>A0ACB6Q6R0</accession>
<dbReference type="EMBL" id="MU003589">
    <property type="protein sequence ID" value="KAF2462513.1"/>
    <property type="molecule type" value="Genomic_DNA"/>
</dbReference>
<proteinExistence type="predicted"/>
<organism evidence="1 2">
    <name type="scientific">Lindgomyces ingoldianus</name>
    <dbReference type="NCBI Taxonomy" id="673940"/>
    <lineage>
        <taxon>Eukaryota</taxon>
        <taxon>Fungi</taxon>
        <taxon>Dikarya</taxon>
        <taxon>Ascomycota</taxon>
        <taxon>Pezizomycotina</taxon>
        <taxon>Dothideomycetes</taxon>
        <taxon>Pleosporomycetidae</taxon>
        <taxon>Pleosporales</taxon>
        <taxon>Lindgomycetaceae</taxon>
        <taxon>Lindgomyces</taxon>
    </lineage>
</organism>
<dbReference type="Proteomes" id="UP000799755">
    <property type="component" value="Unassembled WGS sequence"/>
</dbReference>
<evidence type="ECO:0000313" key="1">
    <source>
        <dbReference type="EMBL" id="KAF2462513.1"/>
    </source>
</evidence>
<reference evidence="1" key="1">
    <citation type="journal article" date="2020" name="Stud. Mycol.">
        <title>101 Dothideomycetes genomes: a test case for predicting lifestyles and emergence of pathogens.</title>
        <authorList>
            <person name="Haridas S."/>
            <person name="Albert R."/>
            <person name="Binder M."/>
            <person name="Bloem J."/>
            <person name="Labutti K."/>
            <person name="Salamov A."/>
            <person name="Andreopoulos B."/>
            <person name="Baker S."/>
            <person name="Barry K."/>
            <person name="Bills G."/>
            <person name="Bluhm B."/>
            <person name="Cannon C."/>
            <person name="Castanera R."/>
            <person name="Culley D."/>
            <person name="Daum C."/>
            <person name="Ezra D."/>
            <person name="Gonzalez J."/>
            <person name="Henrissat B."/>
            <person name="Kuo A."/>
            <person name="Liang C."/>
            <person name="Lipzen A."/>
            <person name="Lutzoni F."/>
            <person name="Magnuson J."/>
            <person name="Mondo S."/>
            <person name="Nolan M."/>
            <person name="Ohm R."/>
            <person name="Pangilinan J."/>
            <person name="Park H.-J."/>
            <person name="Ramirez L."/>
            <person name="Alfaro M."/>
            <person name="Sun H."/>
            <person name="Tritt A."/>
            <person name="Yoshinaga Y."/>
            <person name="Zwiers L.-H."/>
            <person name="Turgeon B."/>
            <person name="Goodwin S."/>
            <person name="Spatafora J."/>
            <person name="Crous P."/>
            <person name="Grigoriev I."/>
        </authorList>
    </citation>
    <scope>NUCLEOTIDE SEQUENCE</scope>
    <source>
        <strain evidence="1">ATCC 200398</strain>
    </source>
</reference>
<gene>
    <name evidence="1" type="ORF">BDR25DRAFT_363997</name>
</gene>
<protein>
    <submittedName>
        <fullName evidence="1">Uncharacterized protein</fullName>
    </submittedName>
</protein>
<evidence type="ECO:0000313" key="2">
    <source>
        <dbReference type="Proteomes" id="UP000799755"/>
    </source>
</evidence>